<gene>
    <name evidence="9" type="ORF">POTOM_007711</name>
</gene>
<feature type="transmembrane region" description="Helical" evidence="7">
    <location>
        <begin position="872"/>
        <end position="893"/>
    </location>
</feature>
<accession>A0A8X8AG55</accession>
<feature type="transmembrane region" description="Helical" evidence="7">
    <location>
        <begin position="737"/>
        <end position="756"/>
    </location>
</feature>
<dbReference type="PANTHER" id="PTHR45649:SF17">
    <property type="entry name" value="AMINO ACID PERMEASE_ SLC12A DOMAIN-CONTAINING PROTEIN"/>
    <property type="match status" value="1"/>
</dbReference>
<evidence type="ECO:0000256" key="1">
    <source>
        <dbReference type="ARBA" id="ARBA00004141"/>
    </source>
</evidence>
<dbReference type="EMBL" id="JAAWWB010000003">
    <property type="protein sequence ID" value="KAG6786117.1"/>
    <property type="molecule type" value="Genomic_DNA"/>
</dbReference>
<feature type="transmembrane region" description="Helical" evidence="7">
    <location>
        <begin position="640"/>
        <end position="660"/>
    </location>
</feature>
<evidence type="ECO:0000256" key="6">
    <source>
        <dbReference type="SAM" id="MobiDB-lite"/>
    </source>
</evidence>
<evidence type="ECO:0000256" key="7">
    <source>
        <dbReference type="SAM" id="Phobius"/>
    </source>
</evidence>
<dbReference type="InterPro" id="IPR002293">
    <property type="entry name" value="AA/rel_permease1"/>
</dbReference>
<dbReference type="Proteomes" id="UP000886885">
    <property type="component" value="Chromosome 2A"/>
</dbReference>
<feature type="transmembrane region" description="Helical" evidence="7">
    <location>
        <begin position="666"/>
        <end position="690"/>
    </location>
</feature>
<dbReference type="GO" id="GO:0006865">
    <property type="term" value="P:amino acid transport"/>
    <property type="evidence" value="ECO:0007669"/>
    <property type="project" value="InterPro"/>
</dbReference>
<organism evidence="9 10">
    <name type="scientific">Populus tomentosa</name>
    <name type="common">Chinese white poplar</name>
    <dbReference type="NCBI Taxonomy" id="118781"/>
    <lineage>
        <taxon>Eukaryota</taxon>
        <taxon>Viridiplantae</taxon>
        <taxon>Streptophyta</taxon>
        <taxon>Embryophyta</taxon>
        <taxon>Tracheophyta</taxon>
        <taxon>Spermatophyta</taxon>
        <taxon>Magnoliopsida</taxon>
        <taxon>eudicotyledons</taxon>
        <taxon>Gunneridae</taxon>
        <taxon>Pentapetalae</taxon>
        <taxon>rosids</taxon>
        <taxon>fabids</taxon>
        <taxon>Malpighiales</taxon>
        <taxon>Salicaceae</taxon>
        <taxon>Saliceae</taxon>
        <taxon>Populus</taxon>
    </lineage>
</organism>
<protein>
    <recommendedName>
        <fullName evidence="8">Retroviral polymerase SH3-like domain-containing protein</fullName>
    </recommendedName>
</protein>
<feature type="transmembrane region" description="Helical" evidence="7">
    <location>
        <begin position="1125"/>
        <end position="1144"/>
    </location>
</feature>
<dbReference type="InterPro" id="IPR057670">
    <property type="entry name" value="SH3_retrovirus"/>
</dbReference>
<keyword evidence="10" id="KW-1185">Reference proteome</keyword>
<feature type="transmembrane region" description="Helical" evidence="7">
    <location>
        <begin position="1195"/>
        <end position="1216"/>
    </location>
</feature>
<feature type="transmembrane region" description="Helical" evidence="7">
    <location>
        <begin position="839"/>
        <end position="860"/>
    </location>
</feature>
<dbReference type="OrthoDB" id="1721964at2759"/>
<dbReference type="AlphaFoldDB" id="A0A8X8AG55"/>
<dbReference type="Pfam" id="PF13520">
    <property type="entry name" value="AA_permease_2"/>
    <property type="match status" value="4"/>
</dbReference>
<evidence type="ECO:0000256" key="3">
    <source>
        <dbReference type="ARBA" id="ARBA00022692"/>
    </source>
</evidence>
<proteinExistence type="predicted"/>
<feature type="transmembrane region" description="Helical" evidence="7">
    <location>
        <begin position="387"/>
        <end position="408"/>
    </location>
</feature>
<reference evidence="9" key="1">
    <citation type="journal article" date="2020" name="bioRxiv">
        <title>Hybrid origin of Populus tomentosa Carr. identified through genome sequencing and phylogenomic analysis.</title>
        <authorList>
            <person name="An X."/>
            <person name="Gao K."/>
            <person name="Chen Z."/>
            <person name="Li J."/>
            <person name="Yang X."/>
            <person name="Yang X."/>
            <person name="Zhou J."/>
            <person name="Guo T."/>
            <person name="Zhao T."/>
            <person name="Huang S."/>
            <person name="Miao D."/>
            <person name="Khan W.U."/>
            <person name="Rao P."/>
            <person name="Ye M."/>
            <person name="Lei B."/>
            <person name="Liao W."/>
            <person name="Wang J."/>
            <person name="Ji L."/>
            <person name="Li Y."/>
            <person name="Guo B."/>
            <person name="Mustafa N.S."/>
            <person name="Li S."/>
            <person name="Yun Q."/>
            <person name="Keller S.R."/>
            <person name="Mao J."/>
            <person name="Zhang R."/>
            <person name="Strauss S.H."/>
        </authorList>
    </citation>
    <scope>NUCLEOTIDE SEQUENCE</scope>
    <source>
        <strain evidence="9">GM15</strain>
        <tissue evidence="9">Leaf</tissue>
    </source>
</reference>
<evidence type="ECO:0000259" key="8">
    <source>
        <dbReference type="Pfam" id="PF25597"/>
    </source>
</evidence>
<feature type="transmembrane region" description="Helical" evidence="7">
    <location>
        <begin position="529"/>
        <end position="548"/>
    </location>
</feature>
<evidence type="ECO:0000256" key="4">
    <source>
        <dbReference type="ARBA" id="ARBA00022989"/>
    </source>
</evidence>
<name>A0A8X8AG55_POPTO</name>
<keyword evidence="2" id="KW-0813">Transport</keyword>
<evidence type="ECO:0000313" key="10">
    <source>
        <dbReference type="Proteomes" id="UP000886885"/>
    </source>
</evidence>
<keyword evidence="5 7" id="KW-0472">Membrane</keyword>
<feature type="transmembrane region" description="Helical" evidence="7">
    <location>
        <begin position="590"/>
        <end position="619"/>
    </location>
</feature>
<keyword evidence="4 7" id="KW-1133">Transmembrane helix</keyword>
<dbReference type="Pfam" id="PF25597">
    <property type="entry name" value="SH3_retrovirus"/>
    <property type="match status" value="1"/>
</dbReference>
<feature type="transmembrane region" description="Helical" evidence="7">
    <location>
        <begin position="354"/>
        <end position="375"/>
    </location>
</feature>
<dbReference type="PROSITE" id="PS00218">
    <property type="entry name" value="AMINO_ACID_PERMEASE_1"/>
    <property type="match status" value="2"/>
</dbReference>
<dbReference type="InterPro" id="IPR004840">
    <property type="entry name" value="Amino_acid_permease_CS"/>
</dbReference>
<feature type="transmembrane region" description="Helical" evidence="7">
    <location>
        <begin position="710"/>
        <end position="731"/>
    </location>
</feature>
<feature type="transmembrane region" description="Helical" evidence="7">
    <location>
        <begin position="1150"/>
        <end position="1175"/>
    </location>
</feature>
<keyword evidence="3 7" id="KW-0812">Transmembrane</keyword>
<dbReference type="GO" id="GO:0016020">
    <property type="term" value="C:membrane"/>
    <property type="evidence" value="ECO:0007669"/>
    <property type="project" value="UniProtKB-SubCell"/>
</dbReference>
<evidence type="ECO:0000313" key="9">
    <source>
        <dbReference type="EMBL" id="KAG6786117.1"/>
    </source>
</evidence>
<dbReference type="PANTHER" id="PTHR45649">
    <property type="entry name" value="AMINO-ACID PERMEASE BAT1"/>
    <property type="match status" value="1"/>
</dbReference>
<feature type="transmembrane region" description="Helical" evidence="7">
    <location>
        <begin position="1014"/>
        <end position="1033"/>
    </location>
</feature>
<comment type="caution">
    <text evidence="9">The sequence shown here is derived from an EMBL/GenBank/DDBJ whole genome shotgun (WGS) entry which is preliminary data.</text>
</comment>
<sequence>MKTAVAMINLSPSVPLDFDVPNRVWKGKDVSYAHLRVFGCRAFVHVPRDERSKLDSKTKQCIFLGSEDDEFGYRLWDPKEKKIVRSRDVIFFEDQTIEDFEQKEKTESTTFIPSNSNPIPTPQLPLMPANHGGDLQNDDNGGFLNEPLVGDVESTNDEIDIIPEQVMQEAPDEPQLRRSTRPRQPSTKYSPHEYGQVSFCMHFPRFSSIGLGPGCVHGYKMGCDCASHASTLSTSRVQFGRPCPATWAVNGDSPSFPLKNSSSLIHPHMVLSNGVSHKASIRVTKKWSRVSVHRFGLRFRIQEEFKVLKCLLVLVMGPGVEHVSMDQTAVGIDSAEKRLNELGYKQELRREMTFFKTLAITFSSIAVFTGTPLYGPSLRYAGPASLIWGWVVVTFFTWFVGIAMAEICSSFPTTGSLYFWAAHLAGPKWGPLASWCCAWLETIGAVSGIGGQVIGGVAVIVILPLVAQQTQSASFVFTHFETSPEATGISSKPYAVILSVLLSNYCLYGYDTAAHLTEETKGADRTGPAAILSSIGIISVFGWAYYLALTFSIQDFNYLYDVNNETAGALVPAQIIYDAFHGRYHNSTGAVVFLCIIWGSFFFCGLSVTTSAARVVYALSRDNGIPFSPIWRRIHPKYKVPTNAVWLCATISIILGLPILKLDVVFTAIISINTIGWVGGYAFPIFARLVMAEKNFKPGPFYLGRARRPIYLVAFLWICYTCSAFLLPTLYPIQWKTFNYAPIAIGIFLTLIMLWWSFDARKWFKGPDMTSGYDLTIPQQPKNMEACIQTTAAYNLILHLATYRVEHVSMDQTAVGIDSAEKRLNELGYKQELRREMTFFKTLAITFSSMAVFIGTPLYGPSLRYAGPASLIWGWVVVTFFTWFVGIAMAEICSSFPTTGSLYFWAAHLAGPKWGPLASWCCAWLETIGAVSGIGAQVIGGLAVIVMLPLVAPHTQSASFVFTHFETSPETTGISSKPYAVILSVLLSNYCLYGYDTAAHLTEETRGADRTGPAAILSSIGIISVMGWAYYLALTFSIQDFNYLYDVNNETAGALVPAQIIYDAFHGRYHNSTGAVVFLCIIWGSFFFCGLSVTAGAARVVYALSRDNGIPFSPIWRRIHPKYKVPTNAVWLCAAISIILGLPILKLDVIFTAIVSISTIGWVGGYSVPIFARLVMAEKNFKPGPFYLGRARRPVCLVAFLWICYTCSVFLLPTLYPIKWKTFNYAPIAIGMVFTLIMLWWAFDARKWFKGPVRNIDLQNGRI</sequence>
<evidence type="ECO:0000256" key="2">
    <source>
        <dbReference type="ARBA" id="ARBA00022448"/>
    </source>
</evidence>
<feature type="domain" description="Retroviral polymerase SH3-like" evidence="8">
    <location>
        <begin position="40"/>
        <end position="102"/>
    </location>
</feature>
<feature type="region of interest" description="Disordered" evidence="6">
    <location>
        <begin position="165"/>
        <end position="191"/>
    </location>
</feature>
<comment type="subcellular location">
    <subcellularLocation>
        <location evidence="1">Membrane</location>
        <topology evidence="1">Multi-pass membrane protein</topology>
    </subcellularLocation>
</comment>
<feature type="transmembrane region" description="Helical" evidence="7">
    <location>
        <begin position="1222"/>
        <end position="1243"/>
    </location>
</feature>
<evidence type="ECO:0000256" key="5">
    <source>
        <dbReference type="ARBA" id="ARBA00023136"/>
    </source>
</evidence>
<feature type="transmembrane region" description="Helical" evidence="7">
    <location>
        <begin position="1075"/>
        <end position="1104"/>
    </location>
</feature>
<dbReference type="GO" id="GO:0022857">
    <property type="term" value="F:transmembrane transporter activity"/>
    <property type="evidence" value="ECO:0007669"/>
    <property type="project" value="InterPro"/>
</dbReference>